<evidence type="ECO:0000313" key="2">
    <source>
        <dbReference type="Proteomes" id="UP001497700"/>
    </source>
</evidence>
<proteinExistence type="predicted"/>
<dbReference type="Proteomes" id="UP001497700">
    <property type="component" value="Unassembled WGS sequence"/>
</dbReference>
<organism evidence="1 2">
    <name type="scientific">Hypoxylon rubiginosum</name>
    <dbReference type="NCBI Taxonomy" id="110542"/>
    <lineage>
        <taxon>Eukaryota</taxon>
        <taxon>Fungi</taxon>
        <taxon>Dikarya</taxon>
        <taxon>Ascomycota</taxon>
        <taxon>Pezizomycotina</taxon>
        <taxon>Sordariomycetes</taxon>
        <taxon>Xylariomycetidae</taxon>
        <taxon>Xylariales</taxon>
        <taxon>Hypoxylaceae</taxon>
        <taxon>Hypoxylon</taxon>
    </lineage>
</organism>
<accession>A0ACB9YT92</accession>
<evidence type="ECO:0000313" key="1">
    <source>
        <dbReference type="EMBL" id="KAI4862627.1"/>
    </source>
</evidence>
<dbReference type="EMBL" id="MU393522">
    <property type="protein sequence ID" value="KAI4862627.1"/>
    <property type="molecule type" value="Genomic_DNA"/>
</dbReference>
<keyword evidence="2" id="KW-1185">Reference proteome</keyword>
<protein>
    <submittedName>
        <fullName evidence="1">Uncharacterized protein</fullName>
    </submittedName>
</protein>
<reference evidence="1 2" key="1">
    <citation type="journal article" date="2022" name="New Phytol.">
        <title>Ecological generalism drives hyperdiversity of secondary metabolite gene clusters in xylarialean endophytes.</title>
        <authorList>
            <person name="Franco M.E.E."/>
            <person name="Wisecaver J.H."/>
            <person name="Arnold A.E."/>
            <person name="Ju Y.M."/>
            <person name="Slot J.C."/>
            <person name="Ahrendt S."/>
            <person name="Moore L.P."/>
            <person name="Eastman K.E."/>
            <person name="Scott K."/>
            <person name="Konkel Z."/>
            <person name="Mondo S.J."/>
            <person name="Kuo A."/>
            <person name="Hayes R.D."/>
            <person name="Haridas S."/>
            <person name="Andreopoulos B."/>
            <person name="Riley R."/>
            <person name="LaButti K."/>
            <person name="Pangilinan J."/>
            <person name="Lipzen A."/>
            <person name="Amirebrahimi M."/>
            <person name="Yan J."/>
            <person name="Adam C."/>
            <person name="Keymanesh K."/>
            <person name="Ng V."/>
            <person name="Louie K."/>
            <person name="Northen T."/>
            <person name="Drula E."/>
            <person name="Henrissat B."/>
            <person name="Hsieh H.M."/>
            <person name="Youens-Clark K."/>
            <person name="Lutzoni F."/>
            <person name="Miadlikowska J."/>
            <person name="Eastwood D.C."/>
            <person name="Hamelin R.C."/>
            <person name="Grigoriev I.V."/>
            <person name="U'Ren J.M."/>
        </authorList>
    </citation>
    <scope>NUCLEOTIDE SEQUENCE [LARGE SCALE GENOMIC DNA]</scope>
    <source>
        <strain evidence="1 2">CBS 119005</strain>
    </source>
</reference>
<sequence>MAKSVSLRTLVGGVEHACGTIANTLTDIGKSITYTKASMLPVAAECLTTKVVLQRLGGILSPREIAETDAGQEEELEASFEVIVHSISEILVDVDHEITRLRRYFTWGDPLAASKLVPVLQDFFIDARYGLRRNRSSLCLILDCLQR</sequence>
<name>A0ACB9YT92_9PEZI</name>
<gene>
    <name evidence="1" type="ORF">F4820DRAFT_460107</name>
</gene>
<comment type="caution">
    <text evidence="1">The sequence shown here is derived from an EMBL/GenBank/DDBJ whole genome shotgun (WGS) entry which is preliminary data.</text>
</comment>